<dbReference type="Pfam" id="PF00581">
    <property type="entry name" value="Rhodanese"/>
    <property type="match status" value="1"/>
</dbReference>
<dbReference type="SUPFAM" id="SSF52821">
    <property type="entry name" value="Rhodanese/Cell cycle control phosphatase"/>
    <property type="match status" value="1"/>
</dbReference>
<evidence type="ECO:0000259" key="1">
    <source>
        <dbReference type="PROSITE" id="PS50206"/>
    </source>
</evidence>
<dbReference type="PROSITE" id="PS50206">
    <property type="entry name" value="RHODANESE_3"/>
    <property type="match status" value="1"/>
</dbReference>
<name>A0ABM4CND0_HYDVU</name>
<accession>A0ABM4CND0</accession>
<sequence>MLASKCLLNKSFSYCSKRCLWKKSSCCNKVFFCPNRYMTVHSATTLSISKLCLSNAKKSCNFNVFKQCSSNLCSSSTSSSDLYEIDVDLLNEALKNNNIYIVDVRDRQEIKDSGELPNAINIPLDELEAALQLNENHFKVRYGTSPPNDDGNNLVFSCRSGRRSYHALMLAHSMGYLKAKHLKGGYLAWSSPGS</sequence>
<dbReference type="Proteomes" id="UP001652625">
    <property type="component" value="Chromosome 10"/>
</dbReference>
<dbReference type="RefSeq" id="XP_065663317.1">
    <property type="nucleotide sequence ID" value="XM_065807245.1"/>
</dbReference>
<feature type="domain" description="Rhodanese" evidence="1">
    <location>
        <begin position="95"/>
        <end position="191"/>
    </location>
</feature>
<dbReference type="Gene3D" id="3.40.250.10">
    <property type="entry name" value="Rhodanese-like domain"/>
    <property type="match status" value="1"/>
</dbReference>
<evidence type="ECO:0000313" key="3">
    <source>
        <dbReference type="RefSeq" id="XP_065663317.1"/>
    </source>
</evidence>
<reference evidence="3" key="1">
    <citation type="submission" date="2025-08" db="UniProtKB">
        <authorList>
            <consortium name="RefSeq"/>
        </authorList>
    </citation>
    <scope>IDENTIFICATION</scope>
</reference>
<dbReference type="InterPro" id="IPR001763">
    <property type="entry name" value="Rhodanese-like_dom"/>
</dbReference>
<keyword evidence="2" id="KW-1185">Reference proteome</keyword>
<dbReference type="SMART" id="SM00450">
    <property type="entry name" value="RHOD"/>
    <property type="match status" value="1"/>
</dbReference>
<dbReference type="InterPro" id="IPR036873">
    <property type="entry name" value="Rhodanese-like_dom_sf"/>
</dbReference>
<proteinExistence type="predicted"/>
<dbReference type="GeneID" id="100202126"/>
<dbReference type="PANTHER" id="PTHR44086">
    <property type="entry name" value="THIOSULFATE SULFURTRANSFERASE RDL2, MITOCHONDRIAL-RELATED"/>
    <property type="match status" value="1"/>
</dbReference>
<organism evidence="2 3">
    <name type="scientific">Hydra vulgaris</name>
    <name type="common">Hydra</name>
    <name type="synonym">Hydra attenuata</name>
    <dbReference type="NCBI Taxonomy" id="6087"/>
    <lineage>
        <taxon>Eukaryota</taxon>
        <taxon>Metazoa</taxon>
        <taxon>Cnidaria</taxon>
        <taxon>Hydrozoa</taxon>
        <taxon>Hydroidolina</taxon>
        <taxon>Anthoathecata</taxon>
        <taxon>Aplanulata</taxon>
        <taxon>Hydridae</taxon>
        <taxon>Hydra</taxon>
    </lineage>
</organism>
<dbReference type="PANTHER" id="PTHR44086:SF10">
    <property type="entry name" value="THIOSULFATE SULFURTRANSFERASE_RHODANESE-LIKE DOMAIN-CONTAINING PROTEIN 3"/>
    <property type="match status" value="1"/>
</dbReference>
<evidence type="ECO:0000313" key="2">
    <source>
        <dbReference type="Proteomes" id="UP001652625"/>
    </source>
</evidence>
<protein>
    <submittedName>
        <fullName evidence="3">Thiosulfate sulfurtransferase/rhodanese-like domain-containing protein 3 isoform X3</fullName>
    </submittedName>
</protein>
<gene>
    <name evidence="3" type="primary">LOC100202126</name>
</gene>